<keyword evidence="1" id="KW-0175">Coiled coil</keyword>
<protein>
    <submittedName>
        <fullName evidence="2">Uncharacterized protein</fullName>
    </submittedName>
</protein>
<name>A0A7S3LI94_9STRA</name>
<dbReference type="AlphaFoldDB" id="A0A7S3LI94"/>
<evidence type="ECO:0000313" key="2">
    <source>
        <dbReference type="EMBL" id="CAE0431994.1"/>
    </source>
</evidence>
<organism evidence="2">
    <name type="scientific">Aplanochytrium stocchinoi</name>
    <dbReference type="NCBI Taxonomy" id="215587"/>
    <lineage>
        <taxon>Eukaryota</taxon>
        <taxon>Sar</taxon>
        <taxon>Stramenopiles</taxon>
        <taxon>Bigyra</taxon>
        <taxon>Labyrinthulomycetes</taxon>
        <taxon>Thraustochytrida</taxon>
        <taxon>Thraustochytriidae</taxon>
        <taxon>Aplanochytrium</taxon>
    </lineage>
</organism>
<accession>A0A7S3LI94</accession>
<evidence type="ECO:0000256" key="1">
    <source>
        <dbReference type="SAM" id="Coils"/>
    </source>
</evidence>
<sequence>MASLIRRFSSGASIGSNNNTHGKADKKKLRKRALSMPALDCSLQLDGNHMVLTNSGEWKLDRSTVGNFEREKTILNQRIIDLEEDKKYLIHQYKKTQEEKMMLEFRNKLLVEMLACSQLDCEKNNEIYQKEVLCSEALRWEVARLGVQY</sequence>
<feature type="coiled-coil region" evidence="1">
    <location>
        <begin position="65"/>
        <end position="99"/>
    </location>
</feature>
<gene>
    <name evidence="2" type="ORF">ASTO00021_LOCUS2329</name>
</gene>
<reference evidence="2" key="1">
    <citation type="submission" date="2021-01" db="EMBL/GenBank/DDBJ databases">
        <authorList>
            <person name="Corre E."/>
            <person name="Pelletier E."/>
            <person name="Niang G."/>
            <person name="Scheremetjew M."/>
            <person name="Finn R."/>
            <person name="Kale V."/>
            <person name="Holt S."/>
            <person name="Cochrane G."/>
            <person name="Meng A."/>
            <person name="Brown T."/>
            <person name="Cohen L."/>
        </authorList>
    </citation>
    <scope>NUCLEOTIDE SEQUENCE</scope>
    <source>
        <strain evidence="2">GSBS06</strain>
    </source>
</reference>
<dbReference type="EMBL" id="HBIN01003397">
    <property type="protein sequence ID" value="CAE0431994.1"/>
    <property type="molecule type" value="Transcribed_RNA"/>
</dbReference>
<proteinExistence type="predicted"/>